<evidence type="ECO:0000313" key="1">
    <source>
        <dbReference type="EMBL" id="MFC4555855.1"/>
    </source>
</evidence>
<accession>A0ABV9DCT6</accession>
<dbReference type="Proteomes" id="UP001595955">
    <property type="component" value="Unassembled WGS sequence"/>
</dbReference>
<organism evidence="1 2">
    <name type="scientific">Georgenia faecalis</name>
    <dbReference type="NCBI Taxonomy" id="2483799"/>
    <lineage>
        <taxon>Bacteria</taxon>
        <taxon>Bacillati</taxon>
        <taxon>Actinomycetota</taxon>
        <taxon>Actinomycetes</taxon>
        <taxon>Micrococcales</taxon>
        <taxon>Bogoriellaceae</taxon>
        <taxon>Georgenia</taxon>
    </lineage>
</organism>
<sequence>MPEHRPWKGAVFIAASVDGFIALPDGDLAWLTDPPPEPRHVPGWAEDHAPEGYDDFTAGVSHLVMGRGLPLFHELPHEIRLVHRGNSTSDTGMTSTRYEVVRGAHG</sequence>
<protein>
    <recommendedName>
        <fullName evidence="3">Dihydrofolate reductase</fullName>
    </recommendedName>
</protein>
<reference evidence="2" key="1">
    <citation type="journal article" date="2019" name="Int. J. Syst. Evol. Microbiol.">
        <title>The Global Catalogue of Microorganisms (GCM) 10K type strain sequencing project: providing services to taxonomists for standard genome sequencing and annotation.</title>
        <authorList>
            <consortium name="The Broad Institute Genomics Platform"/>
            <consortium name="The Broad Institute Genome Sequencing Center for Infectious Disease"/>
            <person name="Wu L."/>
            <person name="Ma J."/>
        </authorList>
    </citation>
    <scope>NUCLEOTIDE SEQUENCE [LARGE SCALE GENOMIC DNA]</scope>
    <source>
        <strain evidence="2">JCM 3369</strain>
    </source>
</reference>
<dbReference type="InterPro" id="IPR024072">
    <property type="entry name" value="DHFR-like_dom_sf"/>
</dbReference>
<name>A0ABV9DCT6_9MICO</name>
<dbReference type="RefSeq" id="WP_122824242.1">
    <property type="nucleotide sequence ID" value="NZ_CP033325.1"/>
</dbReference>
<proteinExistence type="predicted"/>
<dbReference type="EMBL" id="JBHSGF010000007">
    <property type="protein sequence ID" value="MFC4555855.1"/>
    <property type="molecule type" value="Genomic_DNA"/>
</dbReference>
<evidence type="ECO:0000313" key="2">
    <source>
        <dbReference type="Proteomes" id="UP001595955"/>
    </source>
</evidence>
<dbReference type="Gene3D" id="3.40.430.10">
    <property type="entry name" value="Dihydrofolate Reductase, subunit A"/>
    <property type="match status" value="1"/>
</dbReference>
<gene>
    <name evidence="1" type="ORF">ACFO3F_11405</name>
</gene>
<dbReference type="SUPFAM" id="SSF53597">
    <property type="entry name" value="Dihydrofolate reductase-like"/>
    <property type="match status" value="1"/>
</dbReference>
<keyword evidence="2" id="KW-1185">Reference proteome</keyword>
<comment type="caution">
    <text evidence="1">The sequence shown here is derived from an EMBL/GenBank/DDBJ whole genome shotgun (WGS) entry which is preliminary data.</text>
</comment>
<evidence type="ECO:0008006" key="3">
    <source>
        <dbReference type="Google" id="ProtNLM"/>
    </source>
</evidence>